<dbReference type="CDD" id="cd02393">
    <property type="entry name" value="KH-I_PNPase"/>
    <property type="match status" value="1"/>
</dbReference>
<dbReference type="SMART" id="SM00316">
    <property type="entry name" value="S1"/>
    <property type="match status" value="1"/>
</dbReference>
<dbReference type="InterPro" id="IPR036345">
    <property type="entry name" value="ExoRNase_PH_dom2_sf"/>
</dbReference>
<name>C6RAH0_9CORY</name>
<dbReference type="NCBIfam" id="TIGR03591">
    <property type="entry name" value="polynuc_phos"/>
    <property type="match status" value="1"/>
</dbReference>
<keyword evidence="5 8" id="KW-0479">Metal-binding</keyword>
<dbReference type="SMART" id="SM00322">
    <property type="entry name" value="KH"/>
    <property type="match status" value="1"/>
</dbReference>
<dbReference type="HAMAP" id="MF_01595">
    <property type="entry name" value="PNPase"/>
    <property type="match status" value="1"/>
</dbReference>
<evidence type="ECO:0000256" key="5">
    <source>
        <dbReference type="ARBA" id="ARBA00022723"/>
    </source>
</evidence>
<dbReference type="Pfam" id="PF01138">
    <property type="entry name" value="RNase_PH"/>
    <property type="match status" value="2"/>
</dbReference>
<keyword evidence="3 8" id="KW-0808">Transferase</keyword>
<evidence type="ECO:0000256" key="7">
    <source>
        <dbReference type="ARBA" id="ARBA00022884"/>
    </source>
</evidence>
<comment type="catalytic activity">
    <reaction evidence="8">
        <text>RNA(n+1) + phosphate = RNA(n) + a ribonucleoside 5'-diphosphate</text>
        <dbReference type="Rhea" id="RHEA:22096"/>
        <dbReference type="Rhea" id="RHEA-COMP:14527"/>
        <dbReference type="Rhea" id="RHEA-COMP:17342"/>
        <dbReference type="ChEBI" id="CHEBI:43474"/>
        <dbReference type="ChEBI" id="CHEBI:57930"/>
        <dbReference type="ChEBI" id="CHEBI:140395"/>
        <dbReference type="EC" id="2.7.7.8"/>
    </reaction>
</comment>
<keyword evidence="2 8" id="KW-0963">Cytoplasm</keyword>
<dbReference type="PANTHER" id="PTHR11252:SF0">
    <property type="entry name" value="POLYRIBONUCLEOTIDE NUCLEOTIDYLTRANSFERASE 1, MITOCHONDRIAL"/>
    <property type="match status" value="1"/>
</dbReference>
<dbReference type="NCBIfam" id="NF008805">
    <property type="entry name" value="PRK11824.1"/>
    <property type="match status" value="1"/>
</dbReference>
<comment type="similarity">
    <text evidence="1 8">Belongs to the polyribonucleotide nucleotidyltransferase family.</text>
</comment>
<accession>C6RAH0</accession>
<dbReference type="CDD" id="cd11364">
    <property type="entry name" value="RNase_PH_PNPase_2"/>
    <property type="match status" value="1"/>
</dbReference>
<dbReference type="GO" id="GO:0000175">
    <property type="term" value="F:3'-5'-RNA exonuclease activity"/>
    <property type="evidence" value="ECO:0007669"/>
    <property type="project" value="TreeGrafter"/>
</dbReference>
<dbReference type="SUPFAM" id="SSF46915">
    <property type="entry name" value="Polynucleotide phosphorylase/guanosine pentaphosphate synthase (PNPase/GPSI), domain 3"/>
    <property type="match status" value="1"/>
</dbReference>
<evidence type="ECO:0000256" key="3">
    <source>
        <dbReference type="ARBA" id="ARBA00022679"/>
    </source>
</evidence>
<comment type="cofactor">
    <cofactor evidence="8">
        <name>Mg(2+)</name>
        <dbReference type="ChEBI" id="CHEBI:18420"/>
    </cofactor>
</comment>
<dbReference type="EMBL" id="ACVP01000023">
    <property type="protein sequence ID" value="EET77071.1"/>
    <property type="molecule type" value="Genomic_DNA"/>
</dbReference>
<dbReference type="Proteomes" id="UP000004384">
    <property type="component" value="Unassembled WGS sequence"/>
</dbReference>
<dbReference type="InterPro" id="IPR003029">
    <property type="entry name" value="S1_domain"/>
</dbReference>
<dbReference type="InterPro" id="IPR001247">
    <property type="entry name" value="ExoRNase_PH_dom1"/>
</dbReference>
<feature type="binding site" evidence="8">
    <location>
        <position position="540"/>
    </location>
    <ligand>
        <name>Mg(2+)</name>
        <dbReference type="ChEBI" id="CHEBI:18420"/>
    </ligand>
</feature>
<keyword evidence="6 8" id="KW-0460">Magnesium</keyword>
<feature type="domain" description="S1 motif" evidence="9">
    <location>
        <begin position="677"/>
        <end position="746"/>
    </location>
</feature>
<organism evidence="10 11">
    <name type="scientific">Corynebacterium tuberculostearicum SK141</name>
    <dbReference type="NCBI Taxonomy" id="553206"/>
    <lineage>
        <taxon>Bacteria</taxon>
        <taxon>Bacillati</taxon>
        <taxon>Actinomycetota</taxon>
        <taxon>Actinomycetes</taxon>
        <taxon>Mycobacteriales</taxon>
        <taxon>Corynebacteriaceae</taxon>
        <taxon>Corynebacterium</taxon>
    </lineage>
</organism>
<protein>
    <recommendedName>
        <fullName evidence="8">Polyribonucleotide nucleotidyltransferase</fullName>
        <ecNumber evidence="8">2.7.7.8</ecNumber>
    </recommendedName>
    <alternativeName>
        <fullName evidence="8">Polynucleotide phosphorylase</fullName>
        <shortName evidence="8">PNPase</shortName>
    </alternativeName>
</protein>
<dbReference type="Gene3D" id="2.40.50.140">
    <property type="entry name" value="Nucleic acid-binding proteins"/>
    <property type="match status" value="1"/>
</dbReference>
<dbReference type="PANTHER" id="PTHR11252">
    <property type="entry name" value="POLYRIBONUCLEOTIDE NUCLEOTIDYLTRANSFERASE"/>
    <property type="match status" value="1"/>
</dbReference>
<dbReference type="GO" id="GO:0000287">
    <property type="term" value="F:magnesium ion binding"/>
    <property type="evidence" value="ECO:0007669"/>
    <property type="project" value="UniProtKB-UniRule"/>
</dbReference>
<dbReference type="InterPro" id="IPR027408">
    <property type="entry name" value="PNPase/RNase_PH_dom_sf"/>
</dbReference>
<keyword evidence="7 8" id="KW-0694">RNA-binding</keyword>
<evidence type="ECO:0000256" key="1">
    <source>
        <dbReference type="ARBA" id="ARBA00007404"/>
    </source>
</evidence>
<dbReference type="NCBIfam" id="TIGR02696">
    <property type="entry name" value="pppGpp_PNP"/>
    <property type="match status" value="1"/>
</dbReference>
<evidence type="ECO:0000313" key="10">
    <source>
        <dbReference type="EMBL" id="EET77071.1"/>
    </source>
</evidence>
<dbReference type="Pfam" id="PF00013">
    <property type="entry name" value="KH_1"/>
    <property type="match status" value="1"/>
</dbReference>
<comment type="subcellular location">
    <subcellularLocation>
        <location evidence="8">Cytoplasm</location>
    </subcellularLocation>
</comment>
<evidence type="ECO:0000259" key="9">
    <source>
        <dbReference type="PROSITE" id="PS50126"/>
    </source>
</evidence>
<dbReference type="GO" id="GO:0005829">
    <property type="term" value="C:cytosol"/>
    <property type="evidence" value="ECO:0007669"/>
    <property type="project" value="TreeGrafter"/>
</dbReference>
<keyword evidence="4 8" id="KW-0548">Nucleotidyltransferase</keyword>
<dbReference type="GO" id="GO:0006402">
    <property type="term" value="P:mRNA catabolic process"/>
    <property type="evidence" value="ECO:0007669"/>
    <property type="project" value="UniProtKB-UniRule"/>
</dbReference>
<dbReference type="Pfam" id="PF03726">
    <property type="entry name" value="PNPase"/>
    <property type="match status" value="1"/>
</dbReference>
<evidence type="ECO:0000256" key="6">
    <source>
        <dbReference type="ARBA" id="ARBA00022842"/>
    </source>
</evidence>
<dbReference type="InterPro" id="IPR036612">
    <property type="entry name" value="KH_dom_type_1_sf"/>
</dbReference>
<evidence type="ECO:0000313" key="11">
    <source>
        <dbReference type="Proteomes" id="UP000004384"/>
    </source>
</evidence>
<dbReference type="InterPro" id="IPR014069">
    <property type="entry name" value="GPSI/PNP"/>
</dbReference>
<dbReference type="GO" id="GO:0004654">
    <property type="term" value="F:polyribonucleotide nucleotidyltransferase activity"/>
    <property type="evidence" value="ECO:0007669"/>
    <property type="project" value="UniProtKB-UniRule"/>
</dbReference>
<dbReference type="Pfam" id="PF00575">
    <property type="entry name" value="S1"/>
    <property type="match status" value="1"/>
</dbReference>
<dbReference type="GO" id="GO:0003723">
    <property type="term" value="F:RNA binding"/>
    <property type="evidence" value="ECO:0007669"/>
    <property type="project" value="UniProtKB-UniRule"/>
</dbReference>
<dbReference type="InterPro" id="IPR004087">
    <property type="entry name" value="KH_dom"/>
</dbReference>
<dbReference type="FunFam" id="3.30.1370.10:FF:000001">
    <property type="entry name" value="Polyribonucleotide nucleotidyltransferase"/>
    <property type="match status" value="1"/>
</dbReference>
<reference evidence="10 11" key="1">
    <citation type="submission" date="2009-06" db="EMBL/GenBank/DDBJ databases">
        <authorList>
            <person name="Dodson R."/>
            <person name="Sebastian Y."/>
            <person name="Madupu R."/>
            <person name="Durkin A.S."/>
            <person name="Torralba M."/>
            <person name="Methe B."/>
            <person name="Sutton G.G."/>
            <person name="Strausberg R.L."/>
            <person name="Nelson K.E."/>
        </authorList>
    </citation>
    <scope>NUCLEOTIDE SEQUENCE [LARGE SCALE GENOMIC DNA]</scope>
    <source>
        <strain evidence="10 11">SK141</strain>
    </source>
</reference>
<dbReference type="GO" id="GO:0006396">
    <property type="term" value="P:RNA processing"/>
    <property type="evidence" value="ECO:0007669"/>
    <property type="project" value="InterPro"/>
</dbReference>
<dbReference type="InterPro" id="IPR004088">
    <property type="entry name" value="KH_dom_type_1"/>
</dbReference>
<evidence type="ECO:0000256" key="2">
    <source>
        <dbReference type="ARBA" id="ARBA00022490"/>
    </source>
</evidence>
<comment type="function">
    <text evidence="8">Involved in mRNA degradation. Catalyzes the phosphorolysis of single-stranded polyribonucleotides processively in the 3'- to 5'-direction.</text>
</comment>
<dbReference type="SUPFAM" id="SSF55666">
    <property type="entry name" value="Ribonuclease PH domain 2-like"/>
    <property type="match status" value="2"/>
</dbReference>
<feature type="binding site" evidence="8">
    <location>
        <position position="546"/>
    </location>
    <ligand>
        <name>Mg(2+)</name>
        <dbReference type="ChEBI" id="CHEBI:18420"/>
    </ligand>
</feature>
<dbReference type="SUPFAM" id="SSF54791">
    <property type="entry name" value="Eukaryotic type KH-domain (KH-domain type I)"/>
    <property type="match status" value="1"/>
</dbReference>
<dbReference type="PROSITE" id="PS50126">
    <property type="entry name" value="S1"/>
    <property type="match status" value="1"/>
</dbReference>
<evidence type="ECO:0000256" key="4">
    <source>
        <dbReference type="ARBA" id="ARBA00022695"/>
    </source>
</evidence>
<dbReference type="InterPro" id="IPR015848">
    <property type="entry name" value="PNPase_PH_RNA-bd_bac/org-type"/>
</dbReference>
<gene>
    <name evidence="8" type="primary">pnp</name>
    <name evidence="10" type="synonym">gpsI</name>
    <name evidence="10" type="ORF">CORTU0001_1599</name>
</gene>
<dbReference type="FunFam" id="2.40.50.140:FF:000069">
    <property type="entry name" value="Polyribonucleotide nucleotidyltransferase"/>
    <property type="match status" value="1"/>
</dbReference>
<dbReference type="PIRSF" id="PIRSF005499">
    <property type="entry name" value="PNPase"/>
    <property type="match status" value="1"/>
</dbReference>
<dbReference type="FunFam" id="3.30.230.70:FF:000002">
    <property type="entry name" value="Polyribonucleotide nucleotidyltransferase"/>
    <property type="match status" value="1"/>
</dbReference>
<dbReference type="CDD" id="cd04472">
    <property type="entry name" value="S1_PNPase"/>
    <property type="match status" value="1"/>
</dbReference>
<dbReference type="SUPFAM" id="SSF50249">
    <property type="entry name" value="Nucleic acid-binding proteins"/>
    <property type="match status" value="1"/>
</dbReference>
<dbReference type="SUPFAM" id="SSF54211">
    <property type="entry name" value="Ribosomal protein S5 domain 2-like"/>
    <property type="match status" value="2"/>
</dbReference>
<comment type="caution">
    <text evidence="10">The sequence shown here is derived from an EMBL/GenBank/DDBJ whole genome shotgun (WGS) entry which is preliminary data.</text>
</comment>
<evidence type="ECO:0000256" key="8">
    <source>
        <dbReference type="HAMAP-Rule" id="MF_01595"/>
    </source>
</evidence>
<dbReference type="InterPro" id="IPR012340">
    <property type="entry name" value="NA-bd_OB-fold"/>
</dbReference>
<dbReference type="PROSITE" id="PS50084">
    <property type="entry name" value="KH_TYPE_1"/>
    <property type="match status" value="1"/>
</dbReference>
<dbReference type="EC" id="2.7.7.8" evidence="8"/>
<sequence length="748" mass="80635">MSVQNSVEFNIDEDFGITEAIATLDNGDFGTRTLRFETGQLARQADGSVTTYLDDDTMLLATTTASNQPREGFDFFPLTVDVEERMYAAGKIPGSFFRREGRPSSEAILACRLIDRPLRPTFVKGLRNEVQVVVTVMSQDPEEYYDVVAINGASAATQLSGLPVSGAVGGVRMALIADDKHPEGQWVAFPNHEQHERALFEMVVAGRIVKKGRKDDVAIMMVEAGAGTNVAERIADGAPAPQEAAVAEGLEAAKPFIKTLCEAQNGLADRAAKETQEFPLFPAYGDDVFAAVEKAATKKLEKLLTIPGKQERDDATNEYMEQVEEKLLDQFEDLEEADASKQIRGAYNALMKQIVRQKILSEGFRIDGRGVTDIRDLSVEVDLVPRAHGSSLFERGETQILGVTTLDMLKMEQQIDSLTPVESKRYMHHYNFPPFSTGETGRVGSPKRREIGHGALAERALLPVIPSREDFPYAIRQVSEALGSNGSTSMGSVCASTLSLYNAGVPLKAPVAGIAMGLVSGEVNGKEKFVALTDILGAEDAFGDMDFKVAGTSEYITALQLDTKLDGIPSKVLAQALEQARDARSTILETMAEVIDTPDEMSGLAPKITSVKIPVNKIGELIGPKGKTINQITEETGADVSIEDDGTVYVSAATGEAADAAIDKVNSIANPQLPKVGERFLGTVVKTVPFGAFVSLTPGRDGLIHISNLGGDERIEKVEDVINVGDKVQVEIADIDNRGKISLVPVED</sequence>
<dbReference type="InterPro" id="IPR036456">
    <property type="entry name" value="PNPase_PH_RNA-bd_sf"/>
</dbReference>
<proteinExistence type="inferred from homology"/>
<dbReference type="RefSeq" id="WP_005328668.1">
    <property type="nucleotide sequence ID" value="NZ_ACVP01000023.1"/>
</dbReference>
<dbReference type="Gene3D" id="3.30.230.70">
    <property type="entry name" value="GHMP Kinase, N-terminal domain"/>
    <property type="match status" value="2"/>
</dbReference>
<dbReference type="InterPro" id="IPR020568">
    <property type="entry name" value="Ribosomal_Su5_D2-typ_SF"/>
</dbReference>
<dbReference type="InterPro" id="IPR012162">
    <property type="entry name" value="PNPase"/>
</dbReference>
<dbReference type="Gene3D" id="3.30.1370.10">
    <property type="entry name" value="K Homology domain, type 1"/>
    <property type="match status" value="1"/>
</dbReference>
<dbReference type="AlphaFoldDB" id="C6RAH0"/>
<dbReference type="FunFam" id="3.30.230.70:FF:000001">
    <property type="entry name" value="Polyribonucleotide nucleotidyltransferase"/>
    <property type="match status" value="1"/>
</dbReference>